<evidence type="ECO:0000256" key="1">
    <source>
        <dbReference type="RuleBase" id="RU003814"/>
    </source>
</evidence>
<sequence>MDPQAQKILQQVRDDHQSGAAQLAVQTLASLCQWLDAKEVGAGELNDVLTGLHAARPSMVPLGNAISRCRQGLEASTDTTPVSAHARPVIRQVLQQLQSAQTQTAKHATELVSPGAVLMTHSNSSQVFSLFRRLSEQRQSFSVICTQSSPGNEGFALARQLDDLGIGVTLITDAQLGLFMAQADMVVCGCDTWLSDGAFVNKSGTYLMALAARAQAKPCWVLADTFKDSSATSQTVVLEEMPRSELGAPAGQHITVRNVYFETIPTHLLSGRVSEAGVFSFPAGPLR</sequence>
<keyword evidence="2" id="KW-0648">Protein biosynthesis</keyword>
<dbReference type="GO" id="GO:0003743">
    <property type="term" value="F:translation initiation factor activity"/>
    <property type="evidence" value="ECO:0007669"/>
    <property type="project" value="UniProtKB-KW"/>
</dbReference>
<dbReference type="InterPro" id="IPR000649">
    <property type="entry name" value="IF-2B-related"/>
</dbReference>
<comment type="similarity">
    <text evidence="1">Belongs to the eIF-2B alpha/beta/delta subunits family.</text>
</comment>
<dbReference type="Pfam" id="PF01008">
    <property type="entry name" value="IF-2B"/>
    <property type="match status" value="1"/>
</dbReference>
<dbReference type="PANTHER" id="PTHR43475">
    <property type="entry name" value="METHYLTHIORIBOSE-1-PHOSPHATE ISOMERASE"/>
    <property type="match status" value="1"/>
</dbReference>
<evidence type="ECO:0000313" key="2">
    <source>
        <dbReference type="EMBL" id="MFC7294632.1"/>
    </source>
</evidence>
<organism evidence="2 3">
    <name type="scientific">Marinobacter aromaticivorans</name>
    <dbReference type="NCBI Taxonomy" id="1494078"/>
    <lineage>
        <taxon>Bacteria</taxon>
        <taxon>Pseudomonadati</taxon>
        <taxon>Pseudomonadota</taxon>
        <taxon>Gammaproteobacteria</taxon>
        <taxon>Pseudomonadales</taxon>
        <taxon>Marinobacteraceae</taxon>
        <taxon>Marinobacter</taxon>
    </lineage>
</organism>
<dbReference type="InterPro" id="IPR042529">
    <property type="entry name" value="IF_2B-like_C"/>
</dbReference>
<keyword evidence="2" id="KW-0396">Initiation factor</keyword>
<dbReference type="RefSeq" id="WP_100687536.1">
    <property type="nucleotide sequence ID" value="NZ_JBHTBD010000002.1"/>
</dbReference>
<dbReference type="SUPFAM" id="SSF100950">
    <property type="entry name" value="NagB/RpiA/CoA transferase-like"/>
    <property type="match status" value="1"/>
</dbReference>
<comment type="caution">
    <text evidence="2">The sequence shown here is derived from an EMBL/GenBank/DDBJ whole genome shotgun (WGS) entry which is preliminary data.</text>
</comment>
<name>A0ABW2IUP5_9GAMM</name>
<evidence type="ECO:0000313" key="3">
    <source>
        <dbReference type="Proteomes" id="UP001596506"/>
    </source>
</evidence>
<accession>A0ABW2IUP5</accession>
<reference evidence="3" key="1">
    <citation type="journal article" date="2019" name="Int. J. Syst. Evol. Microbiol.">
        <title>The Global Catalogue of Microorganisms (GCM) 10K type strain sequencing project: providing services to taxonomists for standard genome sequencing and annotation.</title>
        <authorList>
            <consortium name="The Broad Institute Genomics Platform"/>
            <consortium name="The Broad Institute Genome Sequencing Center for Infectious Disease"/>
            <person name="Wu L."/>
            <person name="Ma J."/>
        </authorList>
    </citation>
    <scope>NUCLEOTIDE SEQUENCE [LARGE SCALE GENOMIC DNA]</scope>
    <source>
        <strain evidence="3">CCUG 60559</strain>
    </source>
</reference>
<dbReference type="InterPro" id="IPR037171">
    <property type="entry name" value="NagB/RpiA_transferase-like"/>
</dbReference>
<dbReference type="PANTHER" id="PTHR43475:SF1">
    <property type="entry name" value="METHYLTHIORIBOSE-1-PHOSPHATE ISOMERASE"/>
    <property type="match status" value="1"/>
</dbReference>
<protein>
    <submittedName>
        <fullName evidence="2">Translation initiation factor eIF-2B</fullName>
    </submittedName>
</protein>
<dbReference type="Proteomes" id="UP001596506">
    <property type="component" value="Unassembled WGS sequence"/>
</dbReference>
<dbReference type="EMBL" id="JBHTBD010000002">
    <property type="protein sequence ID" value="MFC7294632.1"/>
    <property type="molecule type" value="Genomic_DNA"/>
</dbReference>
<gene>
    <name evidence="2" type="ORF">ACFQQA_07840</name>
</gene>
<dbReference type="Gene3D" id="3.40.50.10470">
    <property type="entry name" value="Translation initiation factor eif-2b, domain 2"/>
    <property type="match status" value="1"/>
</dbReference>
<keyword evidence="3" id="KW-1185">Reference proteome</keyword>
<proteinExistence type="inferred from homology"/>